<dbReference type="PROSITE" id="PS51464">
    <property type="entry name" value="SIS"/>
    <property type="match status" value="1"/>
</dbReference>
<keyword evidence="3" id="KW-1185">Reference proteome</keyword>
<dbReference type="GO" id="GO:0097367">
    <property type="term" value="F:carbohydrate derivative binding"/>
    <property type="evidence" value="ECO:0007669"/>
    <property type="project" value="InterPro"/>
</dbReference>
<accession>A0A2T0QAN0</accession>
<protein>
    <submittedName>
        <fullName evidence="2">Putative phosphosugar-binding protein</fullName>
    </submittedName>
</protein>
<gene>
    <name evidence="2" type="ORF">CLV72_102581</name>
</gene>
<dbReference type="CDD" id="cd05013">
    <property type="entry name" value="SIS_RpiR"/>
    <property type="match status" value="1"/>
</dbReference>
<organism evidence="2 3">
    <name type="scientific">Allonocardiopsis opalescens</name>
    <dbReference type="NCBI Taxonomy" id="1144618"/>
    <lineage>
        <taxon>Bacteria</taxon>
        <taxon>Bacillati</taxon>
        <taxon>Actinomycetota</taxon>
        <taxon>Actinomycetes</taxon>
        <taxon>Streptosporangiales</taxon>
        <taxon>Allonocardiopsis</taxon>
    </lineage>
</organism>
<dbReference type="OrthoDB" id="9813831at2"/>
<dbReference type="Gene3D" id="3.40.50.10490">
    <property type="entry name" value="Glucose-6-phosphate isomerase like protein, domain 1"/>
    <property type="match status" value="1"/>
</dbReference>
<dbReference type="InterPro" id="IPR035472">
    <property type="entry name" value="RpiR-like_SIS"/>
</dbReference>
<name>A0A2T0QAN0_9ACTN</name>
<evidence type="ECO:0000259" key="1">
    <source>
        <dbReference type="PROSITE" id="PS51464"/>
    </source>
</evidence>
<dbReference type="PANTHER" id="PTHR30390">
    <property type="entry name" value="SEDOHEPTULOSE 7-PHOSPHATE ISOMERASE / DNAA INITIATOR-ASSOCIATING FACTOR FOR REPLICATION INITIATION"/>
    <property type="match status" value="1"/>
</dbReference>
<dbReference type="NCBIfam" id="NF002805">
    <property type="entry name" value="PRK02947.1"/>
    <property type="match status" value="1"/>
</dbReference>
<dbReference type="InterPro" id="IPR046348">
    <property type="entry name" value="SIS_dom_sf"/>
</dbReference>
<reference evidence="2 3" key="1">
    <citation type="submission" date="2018-03" db="EMBL/GenBank/DDBJ databases">
        <title>Genomic Encyclopedia of Archaeal and Bacterial Type Strains, Phase II (KMG-II): from individual species to whole genera.</title>
        <authorList>
            <person name="Goeker M."/>
        </authorList>
    </citation>
    <scope>NUCLEOTIDE SEQUENCE [LARGE SCALE GENOMIC DNA]</scope>
    <source>
        <strain evidence="2 3">DSM 45601</strain>
    </source>
</reference>
<dbReference type="SUPFAM" id="SSF53697">
    <property type="entry name" value="SIS domain"/>
    <property type="match status" value="1"/>
</dbReference>
<sequence>MPDTSDADQAAAAPALADGNAAHAYFAAVRELLDRAEEAEAGAIEAGARAVAASIAAGGMLHLFGSGHSQLAATEPTARAGGLAPVNVIADPALSPLTPERVSVTERLHGYAGATLALADLRAGEVLIVVSNSGINPVPVEIALGARERGLTVIAVTSLAHSTATASRHRDGHRLFEVADIVIDTHSPAGDTTVSAGGVATGAVSTILSCAVIHALTSRVVQLLAETEAEVPVLVSQNLDRVDDHNDRLLSRYRGRMNGAAR</sequence>
<proteinExistence type="predicted"/>
<dbReference type="RefSeq" id="WP_106243246.1">
    <property type="nucleotide sequence ID" value="NZ_PVZC01000002.1"/>
</dbReference>
<dbReference type="GO" id="GO:1901135">
    <property type="term" value="P:carbohydrate derivative metabolic process"/>
    <property type="evidence" value="ECO:0007669"/>
    <property type="project" value="InterPro"/>
</dbReference>
<dbReference type="EMBL" id="PVZC01000002">
    <property type="protein sequence ID" value="PRY00948.1"/>
    <property type="molecule type" value="Genomic_DNA"/>
</dbReference>
<dbReference type="AlphaFoldDB" id="A0A2T0QAN0"/>
<evidence type="ECO:0000313" key="3">
    <source>
        <dbReference type="Proteomes" id="UP000237846"/>
    </source>
</evidence>
<dbReference type="InterPro" id="IPR050099">
    <property type="entry name" value="SIS_GmhA/DiaA_subfam"/>
</dbReference>
<comment type="caution">
    <text evidence="2">The sequence shown here is derived from an EMBL/GenBank/DDBJ whole genome shotgun (WGS) entry which is preliminary data.</text>
</comment>
<dbReference type="Pfam" id="PF13580">
    <property type="entry name" value="SIS_2"/>
    <property type="match status" value="1"/>
</dbReference>
<evidence type="ECO:0000313" key="2">
    <source>
        <dbReference type="EMBL" id="PRY00948.1"/>
    </source>
</evidence>
<dbReference type="InterPro" id="IPR001347">
    <property type="entry name" value="SIS_dom"/>
</dbReference>
<feature type="domain" description="SIS" evidence="1">
    <location>
        <begin position="51"/>
        <end position="226"/>
    </location>
</feature>
<dbReference type="Proteomes" id="UP000237846">
    <property type="component" value="Unassembled WGS sequence"/>
</dbReference>
<dbReference type="PANTHER" id="PTHR30390:SF7">
    <property type="entry name" value="PHOSPHOHEPTOSE ISOMERASE"/>
    <property type="match status" value="1"/>
</dbReference>